<name>A0ABR8WDJ5_9BACL</name>
<comment type="caution">
    <text evidence="1">The sequence shown here is derived from an EMBL/GenBank/DDBJ whole genome shotgun (WGS) entry which is preliminary data.</text>
</comment>
<keyword evidence="2" id="KW-1185">Reference proteome</keyword>
<gene>
    <name evidence="1" type="ORF">H9630_09740</name>
</gene>
<sequence>MVAPYTHNKKQFRYRIDTESDQYLKDYAAAQNLPLESASLALELIIKEHKQLTSEKANMHLMSQAISHNVTNSVQEMIEAGVAKEVNKIRLGTNNTDRNTQKLIELVQGLLQLQNIDHIMTTDMNAPPFLKQVDELIESRITEQKQRKDNQ</sequence>
<dbReference type="EMBL" id="JACSPU010000003">
    <property type="protein sequence ID" value="MBD8015100.1"/>
    <property type="molecule type" value="Genomic_DNA"/>
</dbReference>
<proteinExistence type="predicted"/>
<reference evidence="1 2" key="1">
    <citation type="submission" date="2020-08" db="EMBL/GenBank/DDBJ databases">
        <title>A Genomic Blueprint of the Chicken Gut Microbiome.</title>
        <authorList>
            <person name="Gilroy R."/>
            <person name="Ravi A."/>
            <person name="Getino M."/>
            <person name="Pursley I."/>
            <person name="Horton D.L."/>
            <person name="Alikhan N.-F."/>
            <person name="Baker D."/>
            <person name="Gharbi K."/>
            <person name="Hall N."/>
            <person name="Watson M."/>
            <person name="Adriaenssens E.M."/>
            <person name="Foster-Nyarko E."/>
            <person name="Jarju S."/>
            <person name="Secka A."/>
            <person name="Antonio M."/>
            <person name="Oren A."/>
            <person name="Chaudhuri R."/>
            <person name="La Ragione R.M."/>
            <person name="Hildebrand F."/>
            <person name="Pallen M.J."/>
        </authorList>
    </citation>
    <scope>NUCLEOTIDE SEQUENCE [LARGE SCALE GENOMIC DNA]</scope>
    <source>
        <strain evidence="1 2">Sa1BUA13</strain>
    </source>
</reference>
<accession>A0ABR8WDJ5</accession>
<evidence type="ECO:0000313" key="2">
    <source>
        <dbReference type="Proteomes" id="UP000658980"/>
    </source>
</evidence>
<protein>
    <submittedName>
        <fullName evidence="1">Uncharacterized protein</fullName>
    </submittedName>
</protein>
<evidence type="ECO:0000313" key="1">
    <source>
        <dbReference type="EMBL" id="MBD8015100.1"/>
    </source>
</evidence>
<organism evidence="1 2">
    <name type="scientific">Planococcus wigleyi</name>
    <dbReference type="NCBI Taxonomy" id="2762216"/>
    <lineage>
        <taxon>Bacteria</taxon>
        <taxon>Bacillati</taxon>
        <taxon>Bacillota</taxon>
        <taxon>Bacilli</taxon>
        <taxon>Bacillales</taxon>
        <taxon>Caryophanaceae</taxon>
        <taxon>Planococcus</taxon>
    </lineage>
</organism>
<dbReference type="Proteomes" id="UP000658980">
    <property type="component" value="Unassembled WGS sequence"/>
</dbReference>
<dbReference type="RefSeq" id="WP_191715303.1">
    <property type="nucleotide sequence ID" value="NZ_JACSPU010000003.1"/>
</dbReference>